<comment type="similarity">
    <text evidence="1">Belongs to the Gfa family.</text>
</comment>
<dbReference type="PANTHER" id="PTHR28620:SF1">
    <property type="entry name" value="CENP-V_GFA DOMAIN-CONTAINING PROTEIN"/>
    <property type="match status" value="1"/>
</dbReference>
<organism evidence="5 6">
    <name type="scientific">Pseudoalteromonas rubra</name>
    <dbReference type="NCBI Taxonomy" id="43658"/>
    <lineage>
        <taxon>Bacteria</taxon>
        <taxon>Pseudomonadati</taxon>
        <taxon>Pseudomonadota</taxon>
        <taxon>Gammaproteobacteria</taxon>
        <taxon>Alteromonadales</taxon>
        <taxon>Pseudoalteromonadaceae</taxon>
        <taxon>Pseudoalteromonas</taxon>
    </lineage>
</organism>
<dbReference type="InterPro" id="IPR011057">
    <property type="entry name" value="Mss4-like_sf"/>
</dbReference>
<dbReference type="RefSeq" id="WP_058796181.1">
    <property type="nucleotide sequence ID" value="NZ_CP013611.1"/>
</dbReference>
<reference evidence="5 6" key="1">
    <citation type="submission" date="2015-12" db="EMBL/GenBank/DDBJ databases">
        <title>Complete genome sequence of Pseudoalteromonas rubra SCSIO 6842, harboring a conjugative plasmid.</title>
        <authorList>
            <person name="Li B."/>
            <person name="Wang X."/>
        </authorList>
    </citation>
    <scope>NUCLEOTIDE SEQUENCE [LARGE SCALE GENOMIC DNA]</scope>
    <source>
        <strain evidence="5 6">SCSIO 6842</strain>
    </source>
</reference>
<dbReference type="KEGG" id="prr:AT705_07980"/>
<dbReference type="GO" id="GO:0016846">
    <property type="term" value="F:carbon-sulfur lyase activity"/>
    <property type="evidence" value="ECO:0007669"/>
    <property type="project" value="InterPro"/>
</dbReference>
<protein>
    <submittedName>
        <fullName evidence="5">Aldehyde-activating protein</fullName>
    </submittedName>
</protein>
<dbReference type="EMBL" id="CP013611">
    <property type="protein sequence ID" value="ALU42885.1"/>
    <property type="molecule type" value="Genomic_DNA"/>
</dbReference>
<evidence type="ECO:0000313" key="5">
    <source>
        <dbReference type="EMBL" id="ALU42885.1"/>
    </source>
</evidence>
<dbReference type="Proteomes" id="UP000069015">
    <property type="component" value="Chromosome 1"/>
</dbReference>
<evidence type="ECO:0000256" key="1">
    <source>
        <dbReference type="ARBA" id="ARBA00005495"/>
    </source>
</evidence>
<dbReference type="InterPro" id="IPR052355">
    <property type="entry name" value="CENP-V-like"/>
</dbReference>
<accession>A0A0U3HIU0</accession>
<dbReference type="GO" id="GO:0046872">
    <property type="term" value="F:metal ion binding"/>
    <property type="evidence" value="ECO:0007669"/>
    <property type="project" value="UniProtKB-KW"/>
</dbReference>
<proteinExistence type="inferred from homology"/>
<dbReference type="InterPro" id="IPR006913">
    <property type="entry name" value="CENP-V/GFA"/>
</dbReference>
<evidence type="ECO:0000259" key="4">
    <source>
        <dbReference type="PROSITE" id="PS51891"/>
    </source>
</evidence>
<gene>
    <name evidence="5" type="ORF">AT705_07980</name>
</gene>
<dbReference type="AlphaFoldDB" id="A0A0U3HIU0"/>
<feature type="domain" description="CENP-V/GFA" evidence="4">
    <location>
        <begin position="3"/>
        <end position="112"/>
    </location>
</feature>
<evidence type="ECO:0000256" key="3">
    <source>
        <dbReference type="ARBA" id="ARBA00022833"/>
    </source>
</evidence>
<dbReference type="Gene3D" id="2.170.150.70">
    <property type="match status" value="1"/>
</dbReference>
<dbReference type="PROSITE" id="PS51891">
    <property type="entry name" value="CENP_V_GFA"/>
    <property type="match status" value="1"/>
</dbReference>
<evidence type="ECO:0000313" key="6">
    <source>
        <dbReference type="Proteomes" id="UP000069015"/>
    </source>
</evidence>
<sequence>MKYIGSCHCKAVRFEFESEQITEALQCNCSVCIRKNAIMSKQSFSSEAFSLLSGKAQLSTYHWGDCDVNHYFCKVCGIYPFHDTTYEPGAYRVNLGCVDGLDPRLLSISEFDGKNLL</sequence>
<dbReference type="SUPFAM" id="SSF51316">
    <property type="entry name" value="Mss4-like"/>
    <property type="match status" value="1"/>
</dbReference>
<keyword evidence="3" id="KW-0862">Zinc</keyword>
<dbReference type="Pfam" id="PF04828">
    <property type="entry name" value="GFA"/>
    <property type="match status" value="1"/>
</dbReference>
<evidence type="ECO:0000256" key="2">
    <source>
        <dbReference type="ARBA" id="ARBA00022723"/>
    </source>
</evidence>
<keyword evidence="2" id="KW-0479">Metal-binding</keyword>
<dbReference type="PANTHER" id="PTHR28620">
    <property type="entry name" value="CENTROMERE PROTEIN V"/>
    <property type="match status" value="1"/>
</dbReference>
<name>A0A0U3HIU0_9GAMM</name>